<proteinExistence type="predicted"/>
<dbReference type="RefSeq" id="WP_006775690.1">
    <property type="nucleotide sequence ID" value="NZ_CAJKZF010000049.1"/>
</dbReference>
<dbReference type="GeneID" id="93149011"/>
<feature type="compositionally biased region" description="Basic residues" evidence="1">
    <location>
        <begin position="86"/>
        <end position="95"/>
    </location>
</feature>
<accession>A0AAW9WBC2</accession>
<dbReference type="AlphaFoldDB" id="A0AAW9WBC2"/>
<protein>
    <submittedName>
        <fullName evidence="3">Fis family transcriptional regulator</fullName>
    </submittedName>
</protein>
<reference evidence="3 4" key="1">
    <citation type="submission" date="2019-09" db="EMBL/GenBank/DDBJ databases">
        <title>Draft genome sequencing of Hungatella hathewayi 123Y-2.</title>
        <authorList>
            <person name="Lv Q."/>
            <person name="Li S."/>
        </authorList>
    </citation>
    <scope>NUCLEOTIDE SEQUENCE [LARGE SCALE GENOMIC DNA]</scope>
    <source>
        <strain evidence="3 4">123Y-2</strain>
    </source>
</reference>
<dbReference type="Pfam" id="PF02954">
    <property type="entry name" value="HTH_8"/>
    <property type="match status" value="1"/>
</dbReference>
<evidence type="ECO:0000259" key="2">
    <source>
        <dbReference type="Pfam" id="PF02954"/>
    </source>
</evidence>
<sequence length="106" mass="12110">MIRTNELRGIIAKNGFSQVKVAKMLGISPKTFYNKMKQGRFGSDEIQVMIDRLNISNPCEIFFAEEVTLKDTRKENKDAETNSSSRKQRGGRKRVQRPEGSHIQGH</sequence>
<dbReference type="Gene3D" id="1.10.10.60">
    <property type="entry name" value="Homeodomain-like"/>
    <property type="match status" value="1"/>
</dbReference>
<comment type="caution">
    <text evidence="3">The sequence shown here is derived from an EMBL/GenBank/DDBJ whole genome shotgun (WGS) entry which is preliminary data.</text>
</comment>
<evidence type="ECO:0000313" key="4">
    <source>
        <dbReference type="Proteomes" id="UP000434223"/>
    </source>
</evidence>
<organism evidence="3 4">
    <name type="scientific">Hungatella hathewayi</name>
    <dbReference type="NCBI Taxonomy" id="154046"/>
    <lineage>
        <taxon>Bacteria</taxon>
        <taxon>Bacillati</taxon>
        <taxon>Bacillota</taxon>
        <taxon>Clostridia</taxon>
        <taxon>Lachnospirales</taxon>
        <taxon>Lachnospiraceae</taxon>
        <taxon>Hungatella</taxon>
    </lineage>
</organism>
<dbReference type="InterPro" id="IPR002197">
    <property type="entry name" value="HTH_Fis"/>
</dbReference>
<gene>
    <name evidence="3" type="ORF">GNE07_02730</name>
</gene>
<dbReference type="Proteomes" id="UP000434223">
    <property type="component" value="Unassembled WGS sequence"/>
</dbReference>
<evidence type="ECO:0000256" key="1">
    <source>
        <dbReference type="SAM" id="MobiDB-lite"/>
    </source>
</evidence>
<feature type="domain" description="DNA binding HTH" evidence="2">
    <location>
        <begin position="11"/>
        <end position="38"/>
    </location>
</feature>
<evidence type="ECO:0000313" key="3">
    <source>
        <dbReference type="EMBL" id="MUB61991.1"/>
    </source>
</evidence>
<name>A0AAW9WBC2_9FIRM</name>
<dbReference type="GO" id="GO:0043565">
    <property type="term" value="F:sequence-specific DNA binding"/>
    <property type="evidence" value="ECO:0007669"/>
    <property type="project" value="InterPro"/>
</dbReference>
<feature type="region of interest" description="Disordered" evidence="1">
    <location>
        <begin position="72"/>
        <end position="106"/>
    </location>
</feature>
<dbReference type="EMBL" id="WNME01000002">
    <property type="protein sequence ID" value="MUB61991.1"/>
    <property type="molecule type" value="Genomic_DNA"/>
</dbReference>